<protein>
    <submittedName>
        <fullName evidence="1">Uncharacterized protein</fullName>
    </submittedName>
</protein>
<evidence type="ECO:0000313" key="2">
    <source>
        <dbReference type="Proteomes" id="UP000785679"/>
    </source>
</evidence>
<sequence>MKTNRKLSKIPPQYKFKTNFLVIWSRIRYTTLIRSHFHSQFHLPIMRKSTFCMTKQQSARMSTVVKDRKIVTEVRCKKSGIQKLIHNQEMKSYQPQISALTSSNHLKNQGLMTESNLTLARSQSIQLKDHRSSNYQRIIVG</sequence>
<evidence type="ECO:0000313" key="1">
    <source>
        <dbReference type="EMBL" id="TNV70769.1"/>
    </source>
</evidence>
<name>A0A8J8N9W1_HALGN</name>
<gene>
    <name evidence="1" type="ORF">FGO68_gene15722</name>
</gene>
<reference evidence="1" key="1">
    <citation type="submission" date="2019-06" db="EMBL/GenBank/DDBJ databases">
        <authorList>
            <person name="Zheng W."/>
        </authorList>
    </citation>
    <scope>NUCLEOTIDE SEQUENCE</scope>
    <source>
        <strain evidence="1">QDHG01</strain>
    </source>
</reference>
<comment type="caution">
    <text evidence="1">The sequence shown here is derived from an EMBL/GenBank/DDBJ whole genome shotgun (WGS) entry which is preliminary data.</text>
</comment>
<dbReference type="EMBL" id="RRYP01033027">
    <property type="protein sequence ID" value="TNV70769.1"/>
    <property type="molecule type" value="Genomic_DNA"/>
</dbReference>
<organism evidence="1 2">
    <name type="scientific">Halteria grandinella</name>
    <dbReference type="NCBI Taxonomy" id="5974"/>
    <lineage>
        <taxon>Eukaryota</taxon>
        <taxon>Sar</taxon>
        <taxon>Alveolata</taxon>
        <taxon>Ciliophora</taxon>
        <taxon>Intramacronucleata</taxon>
        <taxon>Spirotrichea</taxon>
        <taxon>Stichotrichia</taxon>
        <taxon>Sporadotrichida</taxon>
        <taxon>Halteriidae</taxon>
        <taxon>Halteria</taxon>
    </lineage>
</organism>
<dbReference type="AlphaFoldDB" id="A0A8J8N9W1"/>
<dbReference type="Proteomes" id="UP000785679">
    <property type="component" value="Unassembled WGS sequence"/>
</dbReference>
<accession>A0A8J8N9W1</accession>
<proteinExistence type="predicted"/>
<keyword evidence="2" id="KW-1185">Reference proteome</keyword>